<feature type="region of interest" description="Disordered" evidence="1">
    <location>
        <begin position="207"/>
        <end position="263"/>
    </location>
</feature>
<feature type="compositionally biased region" description="Acidic residues" evidence="1">
    <location>
        <begin position="222"/>
        <end position="233"/>
    </location>
</feature>
<sequence>MSNEIEVSQSNNMGEIWTNPEAFSTAARMANALSKSTIVPKEYQRNEGNCIIAIEMANRLKVSPMMVMQNLYIVNGKPAWSSQYIIAMINNSKKYKTEILYKLTGEGDSRSCMAYVEDYDGHIVEGPVITMEMAREEGWSTKSGSKWKTMPDVMLRYRAASFFGRINCPDMIMGMYSVEEVQEGNFDDLKSAEPVQEEKVKSLEEKLFSNSVTKDGSKENVINEDDNEVEQESLDLNYKDPNAINFDREEGIPDDEDGDDYPF</sequence>
<dbReference type="EMBL" id="JARQAI010000041">
    <property type="protein sequence ID" value="MDT2738246.1"/>
    <property type="molecule type" value="Genomic_DNA"/>
</dbReference>
<keyword evidence="2" id="KW-0804">Transcription</keyword>
<name>A0AAE4I306_9ENTE</name>
<reference evidence="2" key="1">
    <citation type="submission" date="2023-03" db="EMBL/GenBank/DDBJ databases">
        <authorList>
            <person name="Shen W."/>
            <person name="Cai J."/>
        </authorList>
    </citation>
    <scope>NUCLEOTIDE SEQUENCE</scope>
    <source>
        <strain evidence="2">P69-2</strain>
    </source>
</reference>
<dbReference type="AlphaFoldDB" id="A0AAE4I306"/>
<comment type="caution">
    <text evidence="2">The sequence shown here is derived from an EMBL/GenBank/DDBJ whole genome shotgun (WGS) entry which is preliminary data.</text>
</comment>
<gene>
    <name evidence="2" type="ORF">P7H00_14160</name>
</gene>
<organism evidence="2 3">
    <name type="scientific">Enterococcus pseudoavium</name>
    <dbReference type="NCBI Taxonomy" id="44007"/>
    <lineage>
        <taxon>Bacteria</taxon>
        <taxon>Bacillati</taxon>
        <taxon>Bacillota</taxon>
        <taxon>Bacilli</taxon>
        <taxon>Lactobacillales</taxon>
        <taxon>Enterococcaceae</taxon>
        <taxon>Enterococcus</taxon>
    </lineage>
</organism>
<dbReference type="GO" id="GO:0000428">
    <property type="term" value="C:DNA-directed RNA polymerase complex"/>
    <property type="evidence" value="ECO:0007669"/>
    <property type="project" value="UniProtKB-KW"/>
</dbReference>
<evidence type="ECO:0000256" key="1">
    <source>
        <dbReference type="SAM" id="MobiDB-lite"/>
    </source>
</evidence>
<proteinExistence type="predicted"/>
<feature type="compositionally biased region" description="Acidic residues" evidence="1">
    <location>
        <begin position="252"/>
        <end position="263"/>
    </location>
</feature>
<dbReference type="RefSeq" id="WP_311797611.1">
    <property type="nucleotide sequence ID" value="NZ_JARQAI010000041.1"/>
</dbReference>
<dbReference type="Proteomes" id="UP001180842">
    <property type="component" value="Unassembled WGS sequence"/>
</dbReference>
<evidence type="ECO:0000313" key="3">
    <source>
        <dbReference type="Proteomes" id="UP001180842"/>
    </source>
</evidence>
<accession>A0AAE4I306</accession>
<keyword evidence="2" id="KW-0240">DNA-directed RNA polymerase</keyword>
<evidence type="ECO:0000313" key="2">
    <source>
        <dbReference type="EMBL" id="MDT2738246.1"/>
    </source>
</evidence>
<protein>
    <submittedName>
        <fullName evidence="2">RPC7 family DNA-directed RNA polymerase III subunit</fullName>
    </submittedName>
</protein>